<reference evidence="2" key="1">
    <citation type="journal article" date="2019" name="Int. J. Syst. Evol. Microbiol.">
        <title>The Global Catalogue of Microorganisms (GCM) 10K type strain sequencing project: providing services to taxonomists for standard genome sequencing and annotation.</title>
        <authorList>
            <consortium name="The Broad Institute Genomics Platform"/>
            <consortium name="The Broad Institute Genome Sequencing Center for Infectious Disease"/>
            <person name="Wu L."/>
            <person name="Ma J."/>
        </authorList>
    </citation>
    <scope>NUCLEOTIDE SEQUENCE [LARGE SCALE GENOMIC DNA]</scope>
    <source>
        <strain evidence="2">KCTC 42585</strain>
    </source>
</reference>
<organism evidence="1 2">
    <name type="scientific">Salinimicrobium flavum</name>
    <dbReference type="NCBI Taxonomy" id="1737065"/>
    <lineage>
        <taxon>Bacteria</taxon>
        <taxon>Pseudomonadati</taxon>
        <taxon>Bacteroidota</taxon>
        <taxon>Flavobacteriia</taxon>
        <taxon>Flavobacteriales</taxon>
        <taxon>Flavobacteriaceae</taxon>
        <taxon>Salinimicrobium</taxon>
    </lineage>
</organism>
<protein>
    <recommendedName>
        <fullName evidence="3">Cthe-2314-like HEPN domain-containing protein</fullName>
    </recommendedName>
</protein>
<accession>A0ABW5IXB7</accession>
<comment type="caution">
    <text evidence="1">The sequence shown here is derived from an EMBL/GenBank/DDBJ whole genome shotgun (WGS) entry which is preliminary data.</text>
</comment>
<evidence type="ECO:0008006" key="3">
    <source>
        <dbReference type="Google" id="ProtNLM"/>
    </source>
</evidence>
<name>A0ABW5IXB7_9FLAO</name>
<sequence>MKDFSENYLFELSTNLDKFKRYNSMMEGFLRNEFSRQKEELEIDKFYKKTEKDFTELINITMVVNDHLMFYPQNFRTSLLVQIFSLLEHKLGEICLYHHLSKSTDFSIKDLKGNSDIDKAKLYLKKACKIDFKHLDPEWNFLEKLRKIRNLIVHNKGEISGMHRNWNSIFSFISNNKDILSFSQNIEYMSKEEFQAFHDKELVYNIEIEPYDCIERFLETIKLFFEKLFEKLNSI</sequence>
<evidence type="ECO:0000313" key="2">
    <source>
        <dbReference type="Proteomes" id="UP001597468"/>
    </source>
</evidence>
<dbReference type="Proteomes" id="UP001597468">
    <property type="component" value="Unassembled WGS sequence"/>
</dbReference>
<gene>
    <name evidence="1" type="ORF">ACFSTG_07465</name>
</gene>
<keyword evidence="2" id="KW-1185">Reference proteome</keyword>
<evidence type="ECO:0000313" key="1">
    <source>
        <dbReference type="EMBL" id="MFD2517727.1"/>
    </source>
</evidence>
<dbReference type="RefSeq" id="WP_380750431.1">
    <property type="nucleotide sequence ID" value="NZ_JBHULT010000006.1"/>
</dbReference>
<dbReference type="EMBL" id="JBHULT010000006">
    <property type="protein sequence ID" value="MFD2517727.1"/>
    <property type="molecule type" value="Genomic_DNA"/>
</dbReference>
<proteinExistence type="predicted"/>